<reference evidence="8" key="1">
    <citation type="journal article" date="2019" name="Sci. Rep.">
        <title>Draft genome of Tanacetum cinerariifolium, the natural source of mosquito coil.</title>
        <authorList>
            <person name="Yamashiro T."/>
            <person name="Shiraishi A."/>
            <person name="Satake H."/>
            <person name="Nakayama K."/>
        </authorList>
    </citation>
    <scope>NUCLEOTIDE SEQUENCE</scope>
</reference>
<dbReference type="InterPro" id="IPR036397">
    <property type="entry name" value="RNaseH_sf"/>
</dbReference>
<evidence type="ECO:0000259" key="7">
    <source>
        <dbReference type="PROSITE" id="PS50994"/>
    </source>
</evidence>
<dbReference type="InterPro" id="IPR043128">
    <property type="entry name" value="Rev_trsase/Diguanyl_cyclase"/>
</dbReference>
<evidence type="ECO:0000313" key="8">
    <source>
        <dbReference type="EMBL" id="GEY35661.1"/>
    </source>
</evidence>
<dbReference type="Pfam" id="PF00078">
    <property type="entry name" value="RVT_1"/>
    <property type="match status" value="1"/>
</dbReference>
<comment type="caution">
    <text evidence="8">The sequence shown here is derived from an EMBL/GenBank/DDBJ whole genome shotgun (WGS) entry which is preliminary data.</text>
</comment>
<evidence type="ECO:0000256" key="5">
    <source>
        <dbReference type="ARBA" id="ARBA00023268"/>
    </source>
</evidence>
<dbReference type="CDD" id="cd00303">
    <property type="entry name" value="retropepsin_like"/>
    <property type="match status" value="1"/>
</dbReference>
<dbReference type="GO" id="GO:0004519">
    <property type="term" value="F:endonuclease activity"/>
    <property type="evidence" value="ECO:0007669"/>
    <property type="project" value="UniProtKB-KW"/>
</dbReference>
<dbReference type="GO" id="GO:0015074">
    <property type="term" value="P:DNA integration"/>
    <property type="evidence" value="ECO:0007669"/>
    <property type="project" value="InterPro"/>
</dbReference>
<name>A0A699HJV7_TANCI</name>
<dbReference type="InterPro" id="IPR043502">
    <property type="entry name" value="DNA/RNA_pol_sf"/>
</dbReference>
<dbReference type="InterPro" id="IPR050951">
    <property type="entry name" value="Retrovirus_Pol_polyprotein"/>
</dbReference>
<proteinExistence type="predicted"/>
<dbReference type="GO" id="GO:0003964">
    <property type="term" value="F:RNA-directed DNA polymerase activity"/>
    <property type="evidence" value="ECO:0007669"/>
    <property type="project" value="UniProtKB-KW"/>
</dbReference>
<evidence type="ECO:0000256" key="2">
    <source>
        <dbReference type="ARBA" id="ARBA00022695"/>
    </source>
</evidence>
<dbReference type="Gene3D" id="3.10.10.10">
    <property type="entry name" value="HIV Type 1 Reverse Transcriptase, subunit A, domain 1"/>
    <property type="match status" value="1"/>
</dbReference>
<feature type="compositionally biased region" description="Polar residues" evidence="6">
    <location>
        <begin position="80"/>
        <end position="94"/>
    </location>
</feature>
<dbReference type="CDD" id="cd09274">
    <property type="entry name" value="RNase_HI_RT_Ty3"/>
    <property type="match status" value="1"/>
</dbReference>
<dbReference type="SUPFAM" id="SSF56672">
    <property type="entry name" value="DNA/RNA polymerases"/>
    <property type="match status" value="1"/>
</dbReference>
<dbReference type="Pfam" id="PF17919">
    <property type="entry name" value="RT_RNaseH_2"/>
    <property type="match status" value="1"/>
</dbReference>
<organism evidence="8">
    <name type="scientific">Tanacetum cinerariifolium</name>
    <name type="common">Dalmatian daisy</name>
    <name type="synonym">Chrysanthemum cinerariifolium</name>
    <dbReference type="NCBI Taxonomy" id="118510"/>
    <lineage>
        <taxon>Eukaryota</taxon>
        <taxon>Viridiplantae</taxon>
        <taxon>Streptophyta</taxon>
        <taxon>Embryophyta</taxon>
        <taxon>Tracheophyta</taxon>
        <taxon>Spermatophyta</taxon>
        <taxon>Magnoliopsida</taxon>
        <taxon>eudicotyledons</taxon>
        <taxon>Gunneridae</taxon>
        <taxon>Pentapetalae</taxon>
        <taxon>asterids</taxon>
        <taxon>campanulids</taxon>
        <taxon>Asterales</taxon>
        <taxon>Asteraceae</taxon>
        <taxon>Asteroideae</taxon>
        <taxon>Anthemideae</taxon>
        <taxon>Anthemidinae</taxon>
        <taxon>Tanacetum</taxon>
    </lineage>
</organism>
<evidence type="ECO:0000256" key="4">
    <source>
        <dbReference type="ARBA" id="ARBA00022759"/>
    </source>
</evidence>
<dbReference type="Pfam" id="PF00665">
    <property type="entry name" value="rve"/>
    <property type="match status" value="1"/>
</dbReference>
<evidence type="ECO:0000256" key="6">
    <source>
        <dbReference type="SAM" id="MobiDB-lite"/>
    </source>
</evidence>
<dbReference type="GO" id="GO:0003676">
    <property type="term" value="F:nucleic acid binding"/>
    <property type="evidence" value="ECO:0007669"/>
    <property type="project" value="InterPro"/>
</dbReference>
<keyword evidence="1" id="KW-0808">Transferase</keyword>
<keyword evidence="2" id="KW-0548">Nucleotidyltransferase</keyword>
<keyword evidence="8" id="KW-0695">RNA-directed DNA polymerase</keyword>
<dbReference type="InterPro" id="IPR000477">
    <property type="entry name" value="RT_dom"/>
</dbReference>
<dbReference type="EMBL" id="BKCJ010171801">
    <property type="protein sequence ID" value="GEY35661.1"/>
    <property type="molecule type" value="Genomic_DNA"/>
</dbReference>
<accession>A0A699HJV7</accession>
<gene>
    <name evidence="8" type="ORF">Tci_407635</name>
</gene>
<dbReference type="SUPFAM" id="SSF53098">
    <property type="entry name" value="Ribonuclease H-like"/>
    <property type="match status" value="1"/>
</dbReference>
<keyword evidence="4" id="KW-0255">Endonuclease</keyword>
<protein>
    <submittedName>
        <fullName evidence="8">Reverse transcriptase domain-containing protein</fullName>
    </submittedName>
</protein>
<dbReference type="Gene3D" id="3.30.70.270">
    <property type="match status" value="1"/>
</dbReference>
<dbReference type="AlphaFoldDB" id="A0A699HJV7"/>
<sequence>MQNQLTNLTDLLTKFVNSNNTSTSSSGTLPSNTIANPRSDLKAITTRSGVSYDGPEILPSTSFLPKVVENEPEATKDTLHPTNNGSTEDVQPSVVQSKSPILTSEPVNSSISELVISPFGPSIKSLLTNKDKLCELARIPLNEHCSAVLLKKLPEKLGDPGKFLIPCDFPGKAECLALADLDASINLMPFSVWNKLSLPNLTLTCMNLELADRSISRPVGVAEDVYVKVGSFHFSADFVVIDFDANPRVPLILRRSFLKTGKTLIDVFEGELTLRVGKEAITFNLDQTSRYSANYSDMTAKRIDVTDMACEEYSQEVLGFSDVIASGNPTPYYDPIISTTSPTLTPFENSDFLLEEVDAFLTIEDDPTSLEVDQSYLDPEGDILLLEAFMNDDLSLPPPNQENYLPEVRKELKICEAKSDKSSIDEPPEVELKDLLSHLEYKFLEGDDKLPKLSDIKGIDPEFFTHKILMEEDFEPVVQHQRRLNSKIHDVIKQEVLKLLDARLIYPISDSPWVSPVHCVPKKGGFTVVKNKDSELIPTRLVTGWRVRIDYRKLNEATRKDHFPLPFMDQMLERLAGNQYYCFLDGFSGYFQIPIDPKDQQKTTFTCPYGMFAYRRMPFGLCNAPGTFQRCMMAIFHDMIEKTIEVFMDDFSVFKNSFQSCLSHLERMLKRPMTRLLEKDTPFHFSKECVEAFQRKLTEAPILIAPDWDTPFELMCDASDFAIGIILGQRQDKHFRPIHYASKTMTEAEFNYTTTEKEMLAVVYAFEKFRFYLIMNKSIEFTLKVIDTKGAENLAADHLSRLENPHQNVLDPKEINDSFPIETLNLVSTHGQEAIEILKACHYGPTGGHHGLNYTAKKVFDSGFYWPTIYRDAQGNKYILVAVDYLSKWVEAKAFLTNEARVVCKFLKNLFARFGTPRAIISDRRTHFCNDQFAKVTQKFSVTHRLATPYLPQTNGQVEVSNHGLKRILERTVGENYASLSDKLDDALWAFRTAYKTPIGCDHRKVQLNELRDQAYENSLTYKEKTKRLHDLKIKDRIFNTGDRILLFNSRLKIFSGKLKSRWSRPFTISHVYPYGTVELSQPDGPNFKVNGHRLKHFFREDVPKLVVLDLQTFSGTTEFGELGQAKQP</sequence>
<dbReference type="PROSITE" id="PS50994">
    <property type="entry name" value="INTEGRASE"/>
    <property type="match status" value="1"/>
</dbReference>
<dbReference type="InterPro" id="IPR021109">
    <property type="entry name" value="Peptidase_aspartic_dom_sf"/>
</dbReference>
<dbReference type="PANTHER" id="PTHR37984">
    <property type="entry name" value="PROTEIN CBG26694"/>
    <property type="match status" value="1"/>
</dbReference>
<keyword evidence="4" id="KW-0378">Hydrolase</keyword>
<keyword evidence="5" id="KW-0511">Multifunctional enzyme</keyword>
<dbReference type="InterPro" id="IPR012337">
    <property type="entry name" value="RNaseH-like_sf"/>
</dbReference>
<dbReference type="InterPro" id="IPR041577">
    <property type="entry name" value="RT_RNaseH_2"/>
</dbReference>
<dbReference type="Gene3D" id="3.30.420.10">
    <property type="entry name" value="Ribonuclease H-like superfamily/Ribonuclease H"/>
    <property type="match status" value="1"/>
</dbReference>
<dbReference type="PANTHER" id="PTHR37984:SF5">
    <property type="entry name" value="PROTEIN NYNRIN-LIKE"/>
    <property type="match status" value="1"/>
</dbReference>
<dbReference type="FunFam" id="3.10.20.370:FF:000001">
    <property type="entry name" value="Retrovirus-related Pol polyprotein from transposon 17.6-like protein"/>
    <property type="match status" value="1"/>
</dbReference>
<feature type="region of interest" description="Disordered" evidence="6">
    <location>
        <begin position="72"/>
        <end position="94"/>
    </location>
</feature>
<feature type="domain" description="Integrase catalytic" evidence="7">
    <location>
        <begin position="841"/>
        <end position="1018"/>
    </location>
</feature>
<dbReference type="Gene3D" id="2.40.70.10">
    <property type="entry name" value="Acid Proteases"/>
    <property type="match status" value="1"/>
</dbReference>
<evidence type="ECO:0000256" key="1">
    <source>
        <dbReference type="ARBA" id="ARBA00022679"/>
    </source>
</evidence>
<evidence type="ECO:0000256" key="3">
    <source>
        <dbReference type="ARBA" id="ARBA00022722"/>
    </source>
</evidence>
<dbReference type="Gene3D" id="3.10.20.370">
    <property type="match status" value="1"/>
</dbReference>
<dbReference type="CDD" id="cd01647">
    <property type="entry name" value="RT_LTR"/>
    <property type="match status" value="1"/>
</dbReference>
<keyword evidence="3" id="KW-0540">Nuclease</keyword>
<dbReference type="InterPro" id="IPR001584">
    <property type="entry name" value="Integrase_cat-core"/>
</dbReference>